<dbReference type="AlphaFoldDB" id="A0A2K0TEP1"/>
<evidence type="ECO:0000313" key="3">
    <source>
        <dbReference type="Proteomes" id="UP000236546"/>
    </source>
</evidence>
<dbReference type="Proteomes" id="UP000236546">
    <property type="component" value="Unassembled WGS sequence"/>
</dbReference>
<gene>
    <name evidence="2" type="ORF">TGAMA5MH_04280</name>
</gene>
<name>A0A2K0TEP1_9HYPO</name>
<feature type="coiled-coil region" evidence="1">
    <location>
        <begin position="188"/>
        <end position="215"/>
    </location>
</feature>
<reference evidence="2 3" key="1">
    <citation type="submission" date="2017-02" db="EMBL/GenBank/DDBJ databases">
        <title>Genomes of Trichoderma spp. with biocontrol activity.</title>
        <authorList>
            <person name="Gardiner D."/>
            <person name="Kazan K."/>
            <person name="Vos C."/>
            <person name="Harvey P."/>
        </authorList>
    </citation>
    <scope>NUCLEOTIDE SEQUENCE [LARGE SCALE GENOMIC DNA]</scope>
    <source>
        <strain evidence="2 3">A5MH</strain>
    </source>
</reference>
<protein>
    <submittedName>
        <fullName evidence="2">Uncharacterized protein</fullName>
    </submittedName>
</protein>
<dbReference type="OrthoDB" id="4899869at2759"/>
<accession>A0A2K0TEP1</accession>
<evidence type="ECO:0000313" key="2">
    <source>
        <dbReference type="EMBL" id="PNP43995.1"/>
    </source>
</evidence>
<proteinExistence type="predicted"/>
<keyword evidence="1" id="KW-0175">Coiled coil</keyword>
<evidence type="ECO:0000256" key="1">
    <source>
        <dbReference type="SAM" id="Coils"/>
    </source>
</evidence>
<sequence length="222" mass="25171">MFGASQCARQKWWEEFKGRYKRAAEGVPPGVVPRDVEEVLETNRMNCPPIMNIPTMEVEDGHVGEDCGCSWCLEHPAIAKRKNEPVSQGDRAGEAGGAKAEPHLECPRVQGLYTGEGESKEDRVQRIAREAGVEPEETPEGGIDDKMSELVIRVPSLRERRDAIFTDLSNSRLREIVLEQGGVIEVLVQLLKEQRERTEMLAAKVENMEEKLERNKRYRWDS</sequence>
<organism evidence="2 3">
    <name type="scientific">Trichoderma gamsii</name>
    <dbReference type="NCBI Taxonomy" id="398673"/>
    <lineage>
        <taxon>Eukaryota</taxon>
        <taxon>Fungi</taxon>
        <taxon>Dikarya</taxon>
        <taxon>Ascomycota</taxon>
        <taxon>Pezizomycotina</taxon>
        <taxon>Sordariomycetes</taxon>
        <taxon>Hypocreomycetidae</taxon>
        <taxon>Hypocreales</taxon>
        <taxon>Hypocreaceae</taxon>
        <taxon>Trichoderma</taxon>
    </lineage>
</organism>
<comment type="caution">
    <text evidence="2">The sequence shown here is derived from an EMBL/GenBank/DDBJ whole genome shotgun (WGS) entry which is preliminary data.</text>
</comment>
<dbReference type="EMBL" id="MTYH01000036">
    <property type="protein sequence ID" value="PNP43995.1"/>
    <property type="molecule type" value="Genomic_DNA"/>
</dbReference>